<feature type="domain" description="MADF" evidence="2">
    <location>
        <begin position="11"/>
        <end position="107"/>
    </location>
</feature>
<evidence type="ECO:0000259" key="2">
    <source>
        <dbReference type="PROSITE" id="PS51029"/>
    </source>
</evidence>
<dbReference type="SMART" id="SM00595">
    <property type="entry name" value="MADF"/>
    <property type="match status" value="1"/>
</dbReference>
<comment type="caution">
    <text evidence="3">The sequence shown here is derived from an EMBL/GenBank/DDBJ whole genome shotgun (WGS) entry which is preliminary data.</text>
</comment>
<dbReference type="AlphaFoldDB" id="A0AAW1L8Z1"/>
<accession>A0AAW1L8Z1</accession>
<dbReference type="Pfam" id="PF10545">
    <property type="entry name" value="MADF_DNA_bdg"/>
    <property type="match status" value="1"/>
</dbReference>
<protein>
    <submittedName>
        <fullName evidence="3">Alcohol dehydrogenase transcription factor Myb/SANT-like</fullName>
    </submittedName>
</protein>
<evidence type="ECO:0000313" key="3">
    <source>
        <dbReference type="EMBL" id="KAK9730375.1"/>
    </source>
</evidence>
<sequence length="174" mass="20480">MNKLFKYNIVTLIELVESKPCLWNKTADCFKDKIEKQKAWKEVYTFLEEDFPQKEKKEQQKIGETITGKWQNIRDSFVKSLKKKSGQAAKKKYLYHDNLTFLLKVVQSDDTESSTDDSQNEQHSQINEPQDEDEVEVEIEVQAQRNVAAKLKDLKRGGKQQKNLDYKKKSIKEF</sequence>
<dbReference type="EMBL" id="JASPKY010000148">
    <property type="protein sequence ID" value="KAK9730375.1"/>
    <property type="molecule type" value="Genomic_DNA"/>
</dbReference>
<reference evidence="3 4" key="1">
    <citation type="journal article" date="2024" name="BMC Genomics">
        <title>De novo assembly and annotation of Popillia japonica's genome with initial clues to its potential as an invasive pest.</title>
        <authorList>
            <person name="Cucini C."/>
            <person name="Boschi S."/>
            <person name="Funari R."/>
            <person name="Cardaioli E."/>
            <person name="Iannotti N."/>
            <person name="Marturano G."/>
            <person name="Paoli F."/>
            <person name="Bruttini M."/>
            <person name="Carapelli A."/>
            <person name="Frati F."/>
            <person name="Nardi F."/>
        </authorList>
    </citation>
    <scope>NUCLEOTIDE SEQUENCE [LARGE SCALE GENOMIC DNA]</scope>
    <source>
        <strain evidence="3">DMR45628</strain>
    </source>
</reference>
<evidence type="ECO:0000256" key="1">
    <source>
        <dbReference type="SAM" id="MobiDB-lite"/>
    </source>
</evidence>
<name>A0AAW1L8Z1_POPJA</name>
<feature type="compositionally biased region" description="Acidic residues" evidence="1">
    <location>
        <begin position="110"/>
        <end position="119"/>
    </location>
</feature>
<dbReference type="PANTHER" id="PTHR12243:SF67">
    <property type="entry name" value="COREPRESSOR OF PANGOLIN, ISOFORM A-RELATED"/>
    <property type="match status" value="1"/>
</dbReference>
<organism evidence="3 4">
    <name type="scientific">Popillia japonica</name>
    <name type="common">Japanese beetle</name>
    <dbReference type="NCBI Taxonomy" id="7064"/>
    <lineage>
        <taxon>Eukaryota</taxon>
        <taxon>Metazoa</taxon>
        <taxon>Ecdysozoa</taxon>
        <taxon>Arthropoda</taxon>
        <taxon>Hexapoda</taxon>
        <taxon>Insecta</taxon>
        <taxon>Pterygota</taxon>
        <taxon>Neoptera</taxon>
        <taxon>Endopterygota</taxon>
        <taxon>Coleoptera</taxon>
        <taxon>Polyphaga</taxon>
        <taxon>Scarabaeiformia</taxon>
        <taxon>Scarabaeidae</taxon>
        <taxon>Rutelinae</taxon>
        <taxon>Popillia</taxon>
    </lineage>
</organism>
<proteinExistence type="predicted"/>
<evidence type="ECO:0000313" key="4">
    <source>
        <dbReference type="Proteomes" id="UP001458880"/>
    </source>
</evidence>
<dbReference type="PANTHER" id="PTHR12243">
    <property type="entry name" value="MADF DOMAIN TRANSCRIPTION FACTOR"/>
    <property type="match status" value="1"/>
</dbReference>
<feature type="region of interest" description="Disordered" evidence="1">
    <location>
        <begin position="152"/>
        <end position="174"/>
    </location>
</feature>
<gene>
    <name evidence="3" type="ORF">QE152_g15257</name>
</gene>
<keyword evidence="4" id="KW-1185">Reference proteome</keyword>
<dbReference type="Proteomes" id="UP001458880">
    <property type="component" value="Unassembled WGS sequence"/>
</dbReference>
<feature type="region of interest" description="Disordered" evidence="1">
    <location>
        <begin position="110"/>
        <end position="136"/>
    </location>
</feature>
<dbReference type="InterPro" id="IPR039353">
    <property type="entry name" value="TF_Adf1"/>
</dbReference>
<dbReference type="PROSITE" id="PS51029">
    <property type="entry name" value="MADF"/>
    <property type="match status" value="1"/>
</dbReference>
<dbReference type="InterPro" id="IPR006578">
    <property type="entry name" value="MADF-dom"/>
</dbReference>